<gene>
    <name evidence="2" type="ORF">CLCR_09372</name>
</gene>
<evidence type="ECO:0000256" key="1">
    <source>
        <dbReference type="SAM" id="MobiDB-lite"/>
    </source>
</evidence>
<dbReference type="EMBL" id="LGRB01000009">
    <property type="protein sequence ID" value="OCT50852.1"/>
    <property type="molecule type" value="Genomic_DNA"/>
</dbReference>
<dbReference type="AlphaFoldDB" id="A0A1C1CQU4"/>
<dbReference type="VEuPathDB" id="FungiDB:CLCR_09372"/>
<comment type="caution">
    <text evidence="2">The sequence shown here is derived from an EMBL/GenBank/DDBJ whole genome shotgun (WGS) entry which is preliminary data.</text>
</comment>
<proteinExistence type="predicted"/>
<name>A0A1C1CQU4_9EURO</name>
<evidence type="ECO:0000313" key="3">
    <source>
        <dbReference type="Proteomes" id="UP000094526"/>
    </source>
</evidence>
<evidence type="ECO:0000313" key="2">
    <source>
        <dbReference type="EMBL" id="OCT50852.1"/>
    </source>
</evidence>
<dbReference type="OrthoDB" id="346910at2759"/>
<keyword evidence="3" id="KW-1185">Reference proteome</keyword>
<dbReference type="Proteomes" id="UP000094526">
    <property type="component" value="Unassembled WGS sequence"/>
</dbReference>
<dbReference type="eggNOG" id="KOG0817">
    <property type="taxonomic scope" value="Eukaryota"/>
</dbReference>
<organism evidence="2 3">
    <name type="scientific">Cladophialophora carrionii</name>
    <dbReference type="NCBI Taxonomy" id="86049"/>
    <lineage>
        <taxon>Eukaryota</taxon>
        <taxon>Fungi</taxon>
        <taxon>Dikarya</taxon>
        <taxon>Ascomycota</taxon>
        <taxon>Pezizomycotina</taxon>
        <taxon>Eurotiomycetes</taxon>
        <taxon>Chaetothyriomycetidae</taxon>
        <taxon>Chaetothyriales</taxon>
        <taxon>Herpotrichiellaceae</taxon>
        <taxon>Cladophialophora</taxon>
    </lineage>
</organism>
<feature type="region of interest" description="Disordered" evidence="1">
    <location>
        <begin position="1"/>
        <end position="22"/>
    </location>
</feature>
<sequence length="75" mass="8072">MPSAAFQKAADESRQLKAKPSNDELLEVSQGAFPFQFTARLRRGGYEAILAGWDVRGTVAEGDLYGGIVVGRDKG</sequence>
<accession>A0A1C1CQU4</accession>
<reference evidence="3" key="1">
    <citation type="submission" date="2015-07" db="EMBL/GenBank/DDBJ databases">
        <authorList>
            <person name="Teixeira M.M."/>
            <person name="Souza R.C."/>
            <person name="Almeida L.G."/>
            <person name="Vicente V.A."/>
            <person name="de Hoog S."/>
            <person name="Bocca A.L."/>
            <person name="de Almeida S.R."/>
            <person name="Vasconcelos A.T."/>
            <person name="Felipe M.S."/>
        </authorList>
    </citation>
    <scope>NUCLEOTIDE SEQUENCE [LARGE SCALE GENOMIC DNA]</scope>
    <source>
        <strain evidence="3">KSF</strain>
    </source>
</reference>
<protein>
    <submittedName>
        <fullName evidence="2">Uncharacterized protein</fullName>
    </submittedName>
</protein>